<feature type="repeat" description="ANK" evidence="3">
    <location>
        <begin position="343"/>
        <end position="375"/>
    </location>
</feature>
<dbReference type="PANTHER" id="PTHR24189">
    <property type="entry name" value="MYOTROPHIN"/>
    <property type="match status" value="1"/>
</dbReference>
<feature type="repeat" description="ANK" evidence="3">
    <location>
        <begin position="203"/>
        <end position="235"/>
    </location>
</feature>
<keyword evidence="1" id="KW-0677">Repeat</keyword>
<feature type="repeat" description="ANK" evidence="3">
    <location>
        <begin position="415"/>
        <end position="447"/>
    </location>
</feature>
<gene>
    <name evidence="4" type="ORF">Cvel_24208</name>
</gene>
<evidence type="ECO:0000256" key="1">
    <source>
        <dbReference type="ARBA" id="ARBA00022737"/>
    </source>
</evidence>
<keyword evidence="2 3" id="KW-0040">ANK repeat</keyword>
<evidence type="ECO:0000256" key="3">
    <source>
        <dbReference type="PROSITE-ProRule" id="PRU00023"/>
    </source>
</evidence>
<protein>
    <submittedName>
        <fullName evidence="4">Uncharacterized protein</fullName>
    </submittedName>
</protein>
<dbReference type="SMART" id="SM00248">
    <property type="entry name" value="ANK"/>
    <property type="match status" value="11"/>
</dbReference>
<dbReference type="Pfam" id="PF12796">
    <property type="entry name" value="Ank_2"/>
    <property type="match status" value="2"/>
</dbReference>
<feature type="repeat" description="ANK" evidence="3">
    <location>
        <begin position="236"/>
        <end position="264"/>
    </location>
</feature>
<accession>A0A0G4H0T9</accession>
<dbReference type="AlphaFoldDB" id="A0A0G4H0T9"/>
<reference evidence="4" key="1">
    <citation type="submission" date="2014-11" db="EMBL/GenBank/DDBJ databases">
        <authorList>
            <person name="Otto D Thomas"/>
            <person name="Naeem Raeece"/>
        </authorList>
    </citation>
    <scope>NUCLEOTIDE SEQUENCE</scope>
</reference>
<dbReference type="InterPro" id="IPR002110">
    <property type="entry name" value="Ankyrin_rpt"/>
</dbReference>
<dbReference type="EMBL" id="CDMZ01001750">
    <property type="protein sequence ID" value="CEM37031.1"/>
    <property type="molecule type" value="Genomic_DNA"/>
</dbReference>
<evidence type="ECO:0000256" key="2">
    <source>
        <dbReference type="ARBA" id="ARBA00023043"/>
    </source>
</evidence>
<dbReference type="Pfam" id="PF00023">
    <property type="entry name" value="Ank"/>
    <property type="match status" value="1"/>
</dbReference>
<feature type="repeat" description="ANK" evidence="3">
    <location>
        <begin position="166"/>
        <end position="198"/>
    </location>
</feature>
<dbReference type="Gene3D" id="1.25.40.20">
    <property type="entry name" value="Ankyrin repeat-containing domain"/>
    <property type="match status" value="4"/>
</dbReference>
<sequence>MEALPPSFLGVLRDMENFEEAIIRVVASFREKRMVLTKAVCRSLGIPPPSDVSLPQTLFENEPPPPPPRVAAALTSLSEIAETTLQCLKNAAHWKLYQIISQYYKIDLSPLFCSAVGNVIRSFQAVDAQILCPVVRACAGEGSEELDDLSLLLKLGADVNSLALGSGKTPLMEAVYAGSLPAVEMLMEGGASVETKGNEADFEDFTALHRACFEGHPEIIRFLISKGADVNAKDKVGRTPLSCAAYRGPLQIFEFLLSKGADLEKSVFDGVTALHQAAAGDQKEIAEKLLDSGLDVNVRSRRGEPPLLWTAFCDSNGLNVRDSDAVAELLIARGADVRARDDRGETILHRGATLNSLKVLNRALDAGAEVDARMNGEKTPLMSTAGAIGLRVLDSDSAAELLIARGADVNARDETGHTVVHGAAAWGCVKVLKVALDRGAAVDARDDRQKTPLHCIFRAELGRMDGMVQNRASAEMLVSRGADINAADENGVTALHAAAGWHSLDFLQLALDRGAHVNAIDHHGRTGLHILAKKYRGMEIVIYENNAEKKLQAAKMLVEHGINTDAQANDGRTALDIAEQELLEDSPFRLFLSGLQGQGKE</sequence>
<dbReference type="Pfam" id="PF13637">
    <property type="entry name" value="Ank_4"/>
    <property type="match status" value="1"/>
</dbReference>
<dbReference type="PROSITE" id="PS50088">
    <property type="entry name" value="ANK_REPEAT"/>
    <property type="match status" value="7"/>
</dbReference>
<proteinExistence type="predicted"/>
<dbReference type="PRINTS" id="PR01415">
    <property type="entry name" value="ANKYRIN"/>
</dbReference>
<feature type="repeat" description="ANK" evidence="3">
    <location>
        <begin position="269"/>
        <end position="301"/>
    </location>
</feature>
<dbReference type="InterPro" id="IPR036770">
    <property type="entry name" value="Ankyrin_rpt-contain_sf"/>
</dbReference>
<organism evidence="4">
    <name type="scientific">Chromera velia CCMP2878</name>
    <dbReference type="NCBI Taxonomy" id="1169474"/>
    <lineage>
        <taxon>Eukaryota</taxon>
        <taxon>Sar</taxon>
        <taxon>Alveolata</taxon>
        <taxon>Colpodellida</taxon>
        <taxon>Chromeraceae</taxon>
        <taxon>Chromera</taxon>
    </lineage>
</organism>
<dbReference type="InterPro" id="IPR050745">
    <property type="entry name" value="Multifunctional_regulatory"/>
</dbReference>
<dbReference type="PhylomeDB" id="A0A0G4H0T9"/>
<name>A0A0G4H0T9_9ALVE</name>
<dbReference type="PROSITE" id="PS50297">
    <property type="entry name" value="ANK_REP_REGION"/>
    <property type="match status" value="6"/>
</dbReference>
<evidence type="ECO:0000313" key="4">
    <source>
        <dbReference type="EMBL" id="CEM37031.1"/>
    </source>
</evidence>
<feature type="repeat" description="ANK" evidence="3">
    <location>
        <begin position="490"/>
        <end position="522"/>
    </location>
</feature>
<dbReference type="SUPFAM" id="SSF48403">
    <property type="entry name" value="Ankyrin repeat"/>
    <property type="match status" value="1"/>
</dbReference>
<dbReference type="VEuPathDB" id="CryptoDB:Cvel_24208"/>